<evidence type="ECO:0000313" key="3">
    <source>
        <dbReference type="Proteomes" id="UP000006591"/>
    </source>
</evidence>
<reference evidence="2" key="2">
    <citation type="submission" date="2018-04" db="EMBL/GenBank/DDBJ databases">
        <title>OnivRS2 (Oryza nivara Reference Sequence Version 2).</title>
        <authorList>
            <person name="Zhang J."/>
            <person name="Kudrna D."/>
            <person name="Lee S."/>
            <person name="Talag J."/>
            <person name="Rajasekar S."/>
            <person name="Welchert J."/>
            <person name="Hsing Y.-I."/>
            <person name="Wing R.A."/>
        </authorList>
    </citation>
    <scope>NUCLEOTIDE SEQUENCE [LARGE SCALE GENOMIC DNA]</scope>
    <source>
        <strain evidence="2">SL10</strain>
    </source>
</reference>
<sequence>MATGSGPSHLVKDRGAVVASEEHITGNSKTEGKTMEAAATSSIKCRDPGILVKPFFVLSSSSSWICPSSSTRLLASWIWRCGADGRQSDPLKKRGIDRDDGDRATTNGVGERTNETREARGCFDPSASPASTHPTLAPARV</sequence>
<feature type="compositionally biased region" description="Basic and acidic residues" evidence="1">
    <location>
        <begin position="112"/>
        <end position="121"/>
    </location>
</feature>
<dbReference type="Proteomes" id="UP000006591">
    <property type="component" value="Chromosome 3"/>
</dbReference>
<reference evidence="2" key="1">
    <citation type="submission" date="2015-04" db="UniProtKB">
        <authorList>
            <consortium name="EnsemblPlants"/>
        </authorList>
    </citation>
    <scope>IDENTIFICATION</scope>
    <source>
        <strain evidence="2">SL10</strain>
    </source>
</reference>
<feature type="compositionally biased region" description="Basic and acidic residues" evidence="1">
    <location>
        <begin position="86"/>
        <end position="103"/>
    </location>
</feature>
<proteinExistence type="predicted"/>
<evidence type="ECO:0000256" key="1">
    <source>
        <dbReference type="SAM" id="MobiDB-lite"/>
    </source>
</evidence>
<dbReference type="OMA" id="WIWRCGA"/>
<organism evidence="2">
    <name type="scientific">Oryza nivara</name>
    <name type="common">Indian wild rice</name>
    <name type="synonym">Oryza sativa f. spontanea</name>
    <dbReference type="NCBI Taxonomy" id="4536"/>
    <lineage>
        <taxon>Eukaryota</taxon>
        <taxon>Viridiplantae</taxon>
        <taxon>Streptophyta</taxon>
        <taxon>Embryophyta</taxon>
        <taxon>Tracheophyta</taxon>
        <taxon>Spermatophyta</taxon>
        <taxon>Magnoliopsida</taxon>
        <taxon>Liliopsida</taxon>
        <taxon>Poales</taxon>
        <taxon>Poaceae</taxon>
        <taxon>BOP clade</taxon>
        <taxon>Oryzoideae</taxon>
        <taxon>Oryzeae</taxon>
        <taxon>Oryzinae</taxon>
        <taxon>Oryza</taxon>
    </lineage>
</organism>
<dbReference type="EnsemblPlants" id="ONIVA03G38270.1">
    <property type="protein sequence ID" value="ONIVA03G38270.1"/>
    <property type="gene ID" value="ONIVA03G38270"/>
</dbReference>
<protein>
    <submittedName>
        <fullName evidence="2">Uncharacterized protein</fullName>
    </submittedName>
</protein>
<feature type="region of interest" description="Disordered" evidence="1">
    <location>
        <begin position="84"/>
        <end position="141"/>
    </location>
</feature>
<dbReference type="AlphaFoldDB" id="A0A0E0GUR9"/>
<evidence type="ECO:0000313" key="2">
    <source>
        <dbReference type="EnsemblPlants" id="ONIVA03G38270.1"/>
    </source>
</evidence>
<dbReference type="HOGENOM" id="CLU_1828428_0_0_1"/>
<name>A0A0E0GUR9_ORYNI</name>
<dbReference type="Gramene" id="ONIVA03G38270.1">
    <property type="protein sequence ID" value="ONIVA03G38270.1"/>
    <property type="gene ID" value="ONIVA03G38270"/>
</dbReference>
<accession>A0A0E0GUR9</accession>
<keyword evidence="3" id="KW-1185">Reference proteome</keyword>